<evidence type="ECO:0000313" key="1">
    <source>
        <dbReference type="EMBL" id="KKU10923.1"/>
    </source>
</evidence>
<sequence length="197" mass="22775">MYELIRRLLCPFEDLAKFLPSEGKILDVGCGHGIFARVLAKNHPERKILGIDPSGAKIKTAEKLAKNYKNVGFKRAYLKEINQKFDAITIIDVLYLLPQDERLKLLKKAKSLLAKDGLLLVKTDSKDPRWLFNILRFEEYLMVKILRFTHSDFGKIYHLGINEYKKLLTGAGFKIVKFKVITSFFPYRHPTYVAKVN</sequence>
<dbReference type="EMBL" id="LCLA01000001">
    <property type="protein sequence ID" value="KKU10923.1"/>
    <property type="molecule type" value="Genomic_DNA"/>
</dbReference>
<dbReference type="AlphaFoldDB" id="A0A0G1PZM5"/>
<evidence type="ECO:0000313" key="2">
    <source>
        <dbReference type="Proteomes" id="UP000034329"/>
    </source>
</evidence>
<protein>
    <submittedName>
        <fullName evidence="1">3-demethylubiquinone-9 3-methyltransferase</fullName>
    </submittedName>
</protein>
<dbReference type="CDD" id="cd02440">
    <property type="entry name" value="AdoMet_MTases"/>
    <property type="match status" value="1"/>
</dbReference>
<dbReference type="InterPro" id="IPR029063">
    <property type="entry name" value="SAM-dependent_MTases_sf"/>
</dbReference>
<dbReference type="PANTHER" id="PTHR43861">
    <property type="entry name" value="TRANS-ACONITATE 2-METHYLTRANSFERASE-RELATED"/>
    <property type="match status" value="1"/>
</dbReference>
<accession>A0A0G1PZM5</accession>
<keyword evidence="1" id="KW-0489">Methyltransferase</keyword>
<reference evidence="1 2" key="1">
    <citation type="journal article" date="2015" name="Nature">
        <title>rRNA introns, odd ribosomes, and small enigmatic genomes across a large radiation of phyla.</title>
        <authorList>
            <person name="Brown C.T."/>
            <person name="Hug L.A."/>
            <person name="Thomas B.C."/>
            <person name="Sharon I."/>
            <person name="Castelle C.J."/>
            <person name="Singh A."/>
            <person name="Wilkins M.J."/>
            <person name="Williams K.H."/>
            <person name="Banfield J.F."/>
        </authorList>
    </citation>
    <scope>NUCLEOTIDE SEQUENCE [LARGE SCALE GENOMIC DNA]</scope>
</reference>
<gene>
    <name evidence="1" type="ORF">UX13_C0001G0014</name>
</gene>
<organism evidence="1 2">
    <name type="scientific">Candidatus Woesebacteria bacterium GW2011_GWB1_45_5</name>
    <dbReference type="NCBI Taxonomy" id="1618581"/>
    <lineage>
        <taxon>Bacteria</taxon>
        <taxon>Candidatus Woeseibacteriota</taxon>
    </lineage>
</organism>
<dbReference type="GO" id="GO:0032259">
    <property type="term" value="P:methylation"/>
    <property type="evidence" value="ECO:0007669"/>
    <property type="project" value="UniProtKB-KW"/>
</dbReference>
<proteinExistence type="predicted"/>
<dbReference type="GO" id="GO:0008168">
    <property type="term" value="F:methyltransferase activity"/>
    <property type="evidence" value="ECO:0007669"/>
    <property type="project" value="UniProtKB-KW"/>
</dbReference>
<dbReference type="Gene3D" id="3.40.50.150">
    <property type="entry name" value="Vaccinia Virus protein VP39"/>
    <property type="match status" value="1"/>
</dbReference>
<dbReference type="Proteomes" id="UP000034329">
    <property type="component" value="Unassembled WGS sequence"/>
</dbReference>
<dbReference type="Pfam" id="PF13489">
    <property type="entry name" value="Methyltransf_23"/>
    <property type="match status" value="1"/>
</dbReference>
<keyword evidence="1" id="KW-0808">Transferase</keyword>
<keyword evidence="1" id="KW-0830">Ubiquinone</keyword>
<dbReference type="SUPFAM" id="SSF53335">
    <property type="entry name" value="S-adenosyl-L-methionine-dependent methyltransferases"/>
    <property type="match status" value="1"/>
</dbReference>
<name>A0A0G1PZM5_9BACT</name>
<comment type="caution">
    <text evidence="1">The sequence shown here is derived from an EMBL/GenBank/DDBJ whole genome shotgun (WGS) entry which is preliminary data.</text>
</comment>